<evidence type="ECO:0000313" key="5">
    <source>
        <dbReference type="Proteomes" id="UP000516656"/>
    </source>
</evidence>
<reference evidence="4" key="2">
    <citation type="submission" date="2017-05" db="EMBL/GenBank/DDBJ databases">
        <title>Whole genome sequence of fish pathogenic bacteria, Photobacterium damselae subsp. piscicida, strain 91-197, isolated from hybrid striped bass (Morone sp.) in USA.</title>
        <authorList>
            <person name="Teru Y."/>
            <person name="Hikima J."/>
            <person name="Kono T."/>
            <person name="Sakai M."/>
            <person name="Takano T."/>
            <person name="Hawke J.P."/>
            <person name="Takeyama H."/>
            <person name="Aoki T."/>
        </authorList>
    </citation>
    <scope>NUCLEOTIDE SEQUENCE [LARGE SCALE GENOMIC DNA]</scope>
    <source>
        <strain evidence="4">91-197</strain>
        <plasmid evidence="4">p91-197-1</plasmid>
    </source>
</reference>
<evidence type="ECO:0000256" key="1">
    <source>
        <dbReference type="SAM" id="MobiDB-lite"/>
    </source>
</evidence>
<dbReference type="EMBL" id="CP061858">
    <property type="protein sequence ID" value="QOD59086.1"/>
    <property type="molecule type" value="Genomic_DNA"/>
</dbReference>
<dbReference type="Proteomes" id="UP000516656">
    <property type="component" value="Plasmid unnamed2"/>
</dbReference>
<dbReference type="AlphaFoldDB" id="A0A1V1VI92"/>
<protein>
    <submittedName>
        <fullName evidence="3">Uncharacterized protein</fullName>
    </submittedName>
</protein>
<accession>A0A1V1VI92</accession>
<geneLocation type="plasmid" evidence="2 4">
    <name>p91-197-1</name>
</geneLocation>
<proteinExistence type="predicted"/>
<gene>
    <name evidence="3" type="ORF">IC627_22985</name>
    <name evidence="2" type="ORF">PDPUS_3_00037</name>
</gene>
<feature type="compositionally biased region" description="Polar residues" evidence="1">
    <location>
        <begin position="1"/>
        <end position="19"/>
    </location>
</feature>
<evidence type="ECO:0000313" key="3">
    <source>
        <dbReference type="EMBL" id="QOD59086.1"/>
    </source>
</evidence>
<dbReference type="Proteomes" id="UP000218676">
    <property type="component" value="Plasmid p91-197-1"/>
</dbReference>
<name>A0A1V1VI92_PHODP</name>
<feature type="region of interest" description="Disordered" evidence="1">
    <location>
        <begin position="1"/>
        <end position="40"/>
    </location>
</feature>
<dbReference type="EMBL" id="AP018047">
    <property type="protein sequence ID" value="BAX56118.1"/>
    <property type="molecule type" value="Genomic_DNA"/>
</dbReference>
<reference evidence="2" key="1">
    <citation type="journal article" date="2017" name="Genome Announc.">
        <title>Whole-Genome Sequence of Photobacterium damselae subsp. piscicida Strain 91-197, Isolated from Hybrid Striped Bass (Morone sp.) in the United States.</title>
        <authorList>
            <person name="Teru Y."/>
            <person name="Hikima J."/>
            <person name="Kono T."/>
            <person name="Sakai M."/>
            <person name="Takano T."/>
            <person name="Hawke J.P."/>
            <person name="Takeyama H."/>
            <person name="Aoki T."/>
        </authorList>
    </citation>
    <scope>NUCLEOTIDE SEQUENCE</scope>
    <source>
        <strain evidence="2">91-197</strain>
        <plasmid evidence="2">p91-197-1</plasmid>
    </source>
</reference>
<evidence type="ECO:0000313" key="4">
    <source>
        <dbReference type="Proteomes" id="UP000218676"/>
    </source>
</evidence>
<keyword evidence="3" id="KW-0614">Plasmid</keyword>
<reference evidence="3 5" key="3">
    <citation type="submission" date="2020-09" db="EMBL/GenBank/DDBJ databases">
        <title>Complete, closed and curated genome sequences of Photobacterium damselae subsp. piscicida isolates from Australia indicate localised evolution and additional plasmid-borne pathogenicity mechanisms.</title>
        <authorList>
            <person name="Baseggio L."/>
            <person name="Silayeva O."/>
            <person name="Buller N."/>
            <person name="Landos M."/>
            <person name="Engelstaedter J."/>
            <person name="Barnes A.C."/>
        </authorList>
    </citation>
    <scope>NUCLEOTIDE SEQUENCE [LARGE SCALE GENOMIC DNA]</scope>
    <source>
        <strain evidence="3 5">AS-16-0540-1</strain>
        <plasmid evidence="3 5">unnamed2</plasmid>
    </source>
</reference>
<organism evidence="3 5">
    <name type="scientific">Photobacterium damsela subsp. piscicida</name>
    <name type="common">Pasteurella piscicida</name>
    <dbReference type="NCBI Taxonomy" id="38294"/>
    <lineage>
        <taxon>Bacteria</taxon>
        <taxon>Pseudomonadati</taxon>
        <taxon>Pseudomonadota</taxon>
        <taxon>Gammaproteobacteria</taxon>
        <taxon>Vibrionales</taxon>
        <taxon>Vibrionaceae</taxon>
        <taxon>Photobacterium</taxon>
    </lineage>
</organism>
<sequence length="106" mass="12072">MTNIPSWMNSAHENKQGNIVSDKKKSKPGPQKSDIKRKNVGFKISEERNKEIDKLKKLLEQESLQITRGRSEAVELAVSVVIDLLHESENKLKIIALLEKEIAQPR</sequence>
<geneLocation type="plasmid" evidence="3 5">
    <name>unnamed2</name>
</geneLocation>
<evidence type="ECO:0000313" key="2">
    <source>
        <dbReference type="EMBL" id="BAX56118.1"/>
    </source>
</evidence>
<dbReference type="RefSeq" id="WP_086959667.1">
    <property type="nucleotide sequence ID" value="NZ_AP018047.1"/>
</dbReference>